<organism evidence="13 14">
    <name type="scientific">Asparagus officinalis</name>
    <name type="common">Garden asparagus</name>
    <dbReference type="NCBI Taxonomy" id="4686"/>
    <lineage>
        <taxon>Eukaryota</taxon>
        <taxon>Viridiplantae</taxon>
        <taxon>Streptophyta</taxon>
        <taxon>Embryophyta</taxon>
        <taxon>Tracheophyta</taxon>
        <taxon>Spermatophyta</taxon>
        <taxon>Magnoliopsida</taxon>
        <taxon>Liliopsida</taxon>
        <taxon>Asparagales</taxon>
        <taxon>Asparagaceae</taxon>
        <taxon>Asparagoideae</taxon>
        <taxon>Asparagus</taxon>
    </lineage>
</organism>
<evidence type="ECO:0000256" key="3">
    <source>
        <dbReference type="ARBA" id="ARBA00012053"/>
    </source>
</evidence>
<dbReference type="PANTHER" id="PTHR11458:SF0">
    <property type="entry name" value="DELTA-AMINOLEVULINIC ACID DEHYDRATASE"/>
    <property type="match status" value="1"/>
</dbReference>
<keyword evidence="8" id="KW-0627">Porphyrin biosynthesis</keyword>
<evidence type="ECO:0000256" key="9">
    <source>
        <dbReference type="ARBA" id="ARBA00025628"/>
    </source>
</evidence>
<accession>A0A5P1F6X0</accession>
<evidence type="ECO:0000256" key="6">
    <source>
        <dbReference type="ARBA" id="ARBA00023171"/>
    </source>
</evidence>
<evidence type="ECO:0000313" key="13">
    <source>
        <dbReference type="EMBL" id="ONK74126.1"/>
    </source>
</evidence>
<sequence>MGSAIILRSSNVRVGRCIFGESYVDSKLMKGRRSMLPMLKRNVKSSLIIKVSNEHAEYLLGERHPLEARDLVLPLFIHEGDDDIPIGTVPGCSKFGWRHGLVDEVYKARDVGISRFALIPKTSSAEKLYERNEAYHVNGLVPQAIRLLKDKYPEIVIYTDVMLDPFIPDRHGSVLWKDGCTSTTSASSSLSLPKVGKVPAALYKFGVFLTGLVSNDEMVSQLCEQALCLARAGADVVCPSGSMDRRVNVGIRSALDDEGFHDVSVMSCTSRNGVIVVEGADILMVKPGHSFVNVLESLRAKFSLPVAAYQVFNEYYVIKASQEDGCVNVENVIQRYLEPMKYSGADIIFSYFAREAASILSGMK</sequence>
<keyword evidence="5" id="KW-0350">Heme biosynthesis</keyword>
<evidence type="ECO:0000313" key="14">
    <source>
        <dbReference type="Proteomes" id="UP000243459"/>
    </source>
</evidence>
<proteinExistence type="inferred from homology"/>
<dbReference type="InterPro" id="IPR001731">
    <property type="entry name" value="ALAD"/>
</dbReference>
<dbReference type="UniPathway" id="UPA00251">
    <property type="reaction ID" value="UER00318"/>
</dbReference>
<dbReference type="GO" id="GO:0006782">
    <property type="term" value="P:protoporphyrinogen IX biosynthetic process"/>
    <property type="evidence" value="ECO:0007669"/>
    <property type="project" value="UniProtKB-UniPathway"/>
</dbReference>
<dbReference type="Gramene" id="ONK74126">
    <property type="protein sequence ID" value="ONK74126"/>
    <property type="gene ID" value="A4U43_C03F3040"/>
</dbReference>
<comment type="catalytic activity">
    <reaction evidence="11">
        <text>2 5-aminolevulinate = porphobilinogen + 2 H2O + H(+)</text>
        <dbReference type="Rhea" id="RHEA:24064"/>
        <dbReference type="ChEBI" id="CHEBI:15377"/>
        <dbReference type="ChEBI" id="CHEBI:15378"/>
        <dbReference type="ChEBI" id="CHEBI:58126"/>
        <dbReference type="ChEBI" id="CHEBI:356416"/>
        <dbReference type="EC" id="4.2.1.24"/>
    </reaction>
</comment>
<dbReference type="Gene3D" id="3.20.20.70">
    <property type="entry name" value="Aldolase class I"/>
    <property type="match status" value="2"/>
</dbReference>
<dbReference type="PIRSF" id="PIRSF001415">
    <property type="entry name" value="Porphbilin_synth"/>
    <property type="match status" value="1"/>
</dbReference>
<gene>
    <name evidence="13" type="ORF">A4U43_C03F3040</name>
</gene>
<reference evidence="14" key="1">
    <citation type="journal article" date="2017" name="Nat. Commun.">
        <title>The asparagus genome sheds light on the origin and evolution of a young Y chromosome.</title>
        <authorList>
            <person name="Harkess A."/>
            <person name="Zhou J."/>
            <person name="Xu C."/>
            <person name="Bowers J.E."/>
            <person name="Van der Hulst R."/>
            <person name="Ayyampalayam S."/>
            <person name="Mercati F."/>
            <person name="Riccardi P."/>
            <person name="McKain M.R."/>
            <person name="Kakrana A."/>
            <person name="Tang H."/>
            <person name="Ray J."/>
            <person name="Groenendijk J."/>
            <person name="Arikit S."/>
            <person name="Mathioni S.M."/>
            <person name="Nakano M."/>
            <person name="Shan H."/>
            <person name="Telgmann-Rauber A."/>
            <person name="Kanno A."/>
            <person name="Yue Z."/>
            <person name="Chen H."/>
            <person name="Li W."/>
            <person name="Chen Y."/>
            <person name="Xu X."/>
            <person name="Zhang Y."/>
            <person name="Luo S."/>
            <person name="Chen H."/>
            <person name="Gao J."/>
            <person name="Mao Z."/>
            <person name="Pires J.C."/>
            <person name="Luo M."/>
            <person name="Kudrna D."/>
            <person name="Wing R.A."/>
            <person name="Meyers B.C."/>
            <person name="Yi K."/>
            <person name="Kong H."/>
            <person name="Lavrijsen P."/>
            <person name="Sunseri F."/>
            <person name="Falavigna A."/>
            <person name="Ye Y."/>
            <person name="Leebens-Mack J.H."/>
            <person name="Chen G."/>
        </authorList>
    </citation>
    <scope>NUCLEOTIDE SEQUENCE [LARGE SCALE GENOMIC DNA]</scope>
    <source>
        <strain evidence="14">cv. DH0086</strain>
    </source>
</reference>
<evidence type="ECO:0000256" key="1">
    <source>
        <dbReference type="ARBA" id="ARBA00004694"/>
    </source>
</evidence>
<comment type="pathway">
    <text evidence="1">Porphyrin-containing compound metabolism; protoporphyrin-IX biosynthesis; coproporphyrinogen-III from 5-aminolevulinate: step 1/4.</text>
</comment>
<evidence type="ECO:0000256" key="4">
    <source>
        <dbReference type="ARBA" id="ARBA00022533"/>
    </source>
</evidence>
<dbReference type="GO" id="GO:0015995">
    <property type="term" value="P:chlorophyll biosynthetic process"/>
    <property type="evidence" value="ECO:0007669"/>
    <property type="project" value="UniProtKB-KW"/>
</dbReference>
<dbReference type="AlphaFoldDB" id="A0A5P1F6X0"/>
<evidence type="ECO:0000256" key="7">
    <source>
        <dbReference type="ARBA" id="ARBA00023239"/>
    </source>
</evidence>
<evidence type="ECO:0000256" key="2">
    <source>
        <dbReference type="ARBA" id="ARBA00008055"/>
    </source>
</evidence>
<evidence type="ECO:0000256" key="8">
    <source>
        <dbReference type="ARBA" id="ARBA00023244"/>
    </source>
</evidence>
<keyword evidence="4" id="KW-0021">Allosteric enzyme</keyword>
<evidence type="ECO:0000256" key="12">
    <source>
        <dbReference type="RuleBase" id="RU004161"/>
    </source>
</evidence>
<dbReference type="Proteomes" id="UP000243459">
    <property type="component" value="Chromosome 3"/>
</dbReference>
<dbReference type="SUPFAM" id="SSF51569">
    <property type="entry name" value="Aldolase"/>
    <property type="match status" value="1"/>
</dbReference>
<dbReference type="PANTHER" id="PTHR11458">
    <property type="entry name" value="DELTA-AMINOLEVULINIC ACID DEHYDRATASE"/>
    <property type="match status" value="1"/>
</dbReference>
<keyword evidence="14" id="KW-1185">Reference proteome</keyword>
<dbReference type="GO" id="GO:0004655">
    <property type="term" value="F:porphobilinogen synthase activity"/>
    <property type="evidence" value="ECO:0007669"/>
    <property type="project" value="UniProtKB-EC"/>
</dbReference>
<keyword evidence="7" id="KW-0456">Lyase</keyword>
<protein>
    <recommendedName>
        <fullName evidence="3">porphobilinogen synthase</fullName>
        <ecNumber evidence="3">4.2.1.24</ecNumber>
    </recommendedName>
    <alternativeName>
        <fullName evidence="10">Porphobilinogen synthase</fullName>
    </alternativeName>
</protein>
<dbReference type="EMBL" id="CM007383">
    <property type="protein sequence ID" value="ONK74126.1"/>
    <property type="molecule type" value="Genomic_DNA"/>
</dbReference>
<comment type="function">
    <text evidence="9">Catalyzes an early step in the biosynthesis of tetrapyrroles. Binds two molecules of 5-aminolevulinate per subunit, each at a distinct site, and catalyzes their condensation to form porphobilinogen.</text>
</comment>
<name>A0A5P1F6X0_ASPOF</name>
<evidence type="ECO:0000256" key="5">
    <source>
        <dbReference type="ARBA" id="ARBA00023133"/>
    </source>
</evidence>
<evidence type="ECO:0000256" key="10">
    <source>
        <dbReference type="ARBA" id="ARBA00032837"/>
    </source>
</evidence>
<comment type="similarity">
    <text evidence="2 12">Belongs to the ALAD family.</text>
</comment>
<dbReference type="PRINTS" id="PR00144">
    <property type="entry name" value="DALDHYDRTASE"/>
</dbReference>
<dbReference type="SMART" id="SM01004">
    <property type="entry name" value="ALAD"/>
    <property type="match status" value="1"/>
</dbReference>
<dbReference type="GO" id="GO:0008270">
    <property type="term" value="F:zinc ion binding"/>
    <property type="evidence" value="ECO:0007669"/>
    <property type="project" value="TreeGrafter"/>
</dbReference>
<dbReference type="Pfam" id="PF00490">
    <property type="entry name" value="ALAD"/>
    <property type="match status" value="3"/>
</dbReference>
<dbReference type="InterPro" id="IPR013785">
    <property type="entry name" value="Aldolase_TIM"/>
</dbReference>
<evidence type="ECO:0000256" key="11">
    <source>
        <dbReference type="ARBA" id="ARBA00047651"/>
    </source>
</evidence>
<dbReference type="GO" id="GO:0005829">
    <property type="term" value="C:cytosol"/>
    <property type="evidence" value="ECO:0007669"/>
    <property type="project" value="TreeGrafter"/>
</dbReference>
<dbReference type="EC" id="4.2.1.24" evidence="3"/>
<keyword evidence="6" id="KW-0149">Chlorophyll biosynthesis</keyword>